<gene>
    <name evidence="3" type="ORF">GCM10010276_06470</name>
</gene>
<dbReference type="Proteomes" id="UP001501777">
    <property type="component" value="Unassembled WGS sequence"/>
</dbReference>
<keyword evidence="1" id="KW-0812">Transmembrane</keyword>
<name>A0ABN3KXR7_STRLO</name>
<reference evidence="3 4" key="1">
    <citation type="journal article" date="2019" name="Int. J. Syst. Evol. Microbiol.">
        <title>The Global Catalogue of Microorganisms (GCM) 10K type strain sequencing project: providing services to taxonomists for standard genome sequencing and annotation.</title>
        <authorList>
            <consortium name="The Broad Institute Genomics Platform"/>
            <consortium name="The Broad Institute Genome Sequencing Center for Infectious Disease"/>
            <person name="Wu L."/>
            <person name="Ma J."/>
        </authorList>
    </citation>
    <scope>NUCLEOTIDE SEQUENCE [LARGE SCALE GENOMIC DNA]</scope>
    <source>
        <strain evidence="3 4">JCM 4395</strain>
    </source>
</reference>
<organism evidence="3 4">
    <name type="scientific">Streptomyces longisporus</name>
    <dbReference type="NCBI Taxonomy" id="1948"/>
    <lineage>
        <taxon>Bacteria</taxon>
        <taxon>Bacillati</taxon>
        <taxon>Actinomycetota</taxon>
        <taxon>Actinomycetes</taxon>
        <taxon>Kitasatosporales</taxon>
        <taxon>Streptomycetaceae</taxon>
        <taxon>Streptomyces</taxon>
    </lineage>
</organism>
<protein>
    <recommendedName>
        <fullName evidence="2">DUF7144 domain-containing protein</fullName>
    </recommendedName>
</protein>
<proteinExistence type="predicted"/>
<dbReference type="EMBL" id="BAAASG010000002">
    <property type="protein sequence ID" value="GAA2474083.1"/>
    <property type="molecule type" value="Genomic_DNA"/>
</dbReference>
<dbReference type="Pfam" id="PF23636">
    <property type="entry name" value="DUF7144"/>
    <property type="match status" value="1"/>
</dbReference>
<comment type="caution">
    <text evidence="3">The sequence shown here is derived from an EMBL/GenBank/DDBJ whole genome shotgun (WGS) entry which is preliminary data.</text>
</comment>
<evidence type="ECO:0000259" key="2">
    <source>
        <dbReference type="Pfam" id="PF23636"/>
    </source>
</evidence>
<sequence>MASTVTPRRHAPRTMAAAAGLTVFAAVMLMIAGVLDIFRGIMAIANDNVFVTTPNYVFKFDLTSWGWIHLALGVGGVIVSLGLFTAATWARVGGVAIASLLIIANFLSVPYYPMWSLTLIAMYGFIIWGLCVVRRDDVTDQRM</sequence>
<feature type="domain" description="DUF7144" evidence="2">
    <location>
        <begin position="22"/>
        <end position="135"/>
    </location>
</feature>
<feature type="transmembrane region" description="Helical" evidence="1">
    <location>
        <begin position="21"/>
        <end position="45"/>
    </location>
</feature>
<evidence type="ECO:0000313" key="4">
    <source>
        <dbReference type="Proteomes" id="UP001501777"/>
    </source>
</evidence>
<accession>A0ABN3KXR7</accession>
<keyword evidence="4" id="KW-1185">Reference proteome</keyword>
<keyword evidence="1" id="KW-1133">Transmembrane helix</keyword>
<dbReference type="InterPro" id="IPR055568">
    <property type="entry name" value="DUF7144"/>
</dbReference>
<feature type="transmembrane region" description="Helical" evidence="1">
    <location>
        <begin position="89"/>
        <end position="108"/>
    </location>
</feature>
<keyword evidence="1" id="KW-0472">Membrane</keyword>
<evidence type="ECO:0000313" key="3">
    <source>
        <dbReference type="EMBL" id="GAA2474083.1"/>
    </source>
</evidence>
<feature type="transmembrane region" description="Helical" evidence="1">
    <location>
        <begin position="65"/>
        <end position="84"/>
    </location>
</feature>
<dbReference type="RefSeq" id="WP_344398463.1">
    <property type="nucleotide sequence ID" value="NZ_BAAASG010000002.1"/>
</dbReference>
<evidence type="ECO:0000256" key="1">
    <source>
        <dbReference type="SAM" id="Phobius"/>
    </source>
</evidence>
<feature type="transmembrane region" description="Helical" evidence="1">
    <location>
        <begin position="114"/>
        <end position="133"/>
    </location>
</feature>